<evidence type="ECO:0000313" key="10">
    <source>
        <dbReference type="EMBL" id="OKY94137.1"/>
    </source>
</evidence>
<keyword evidence="2 8" id="KW-0474">Menaquinone biosynthesis</keyword>
<protein>
    <recommendedName>
        <fullName evidence="8 9">1,4-dihydroxy-2-naphthoate octaprenyltransferase</fullName>
        <shortName evidence="8">DHNA-octaprenyltransferase</shortName>
        <ecNumber evidence="8 9">2.5.1.74</ecNumber>
    </recommendedName>
</protein>
<dbReference type="GO" id="GO:0005886">
    <property type="term" value="C:plasma membrane"/>
    <property type="evidence" value="ECO:0007669"/>
    <property type="project" value="UniProtKB-SubCell"/>
</dbReference>
<dbReference type="Pfam" id="PF01040">
    <property type="entry name" value="UbiA"/>
    <property type="match status" value="1"/>
</dbReference>
<dbReference type="InterPro" id="IPR004657">
    <property type="entry name" value="MenA"/>
</dbReference>
<dbReference type="InterPro" id="IPR044878">
    <property type="entry name" value="UbiA_sf"/>
</dbReference>
<accession>A0A1Q6F5L7</accession>
<comment type="subcellular location">
    <subcellularLocation>
        <location evidence="8">Cell membrane</location>
        <topology evidence="8">Multi-pass membrane protein</topology>
    </subcellularLocation>
    <subcellularLocation>
        <location evidence="1">Membrane</location>
        <topology evidence="1">Multi-pass membrane protein</topology>
    </subcellularLocation>
</comment>
<dbReference type="HAMAP" id="MF_01937">
    <property type="entry name" value="MenA_1"/>
    <property type="match status" value="1"/>
</dbReference>
<dbReference type="NCBIfam" id="TIGR00751">
    <property type="entry name" value="menA"/>
    <property type="match status" value="1"/>
</dbReference>
<sequence length="300" mass="32189">MKTNSLSAWILAIRPYSLGNSVILILIGSALAFTDGGFRPVVALLCLVFAVTMQCTANLVNDLCDFLKGADRPDRLGPDRAFAKGYITLRAMKSGIAAFTLAACAAGAGLLALSGWNWWLLLVGASCIVFAYFYTAGPWPLAYHGMGDIAVILFFGLIPVGFTYYLQCGGWSGETAVVGLACGMVIDTMLMINNFRDREEDRRCNKRTIVVCLGAAAGRWGYLALGTGAILLCLSLLAEGRIAAALLPLPYLAVHIATWRKMVRIDHGEELNVCLGETARNILLFGALLTAGILLDKILC</sequence>
<feature type="transmembrane region" description="Helical" evidence="8">
    <location>
        <begin position="229"/>
        <end position="254"/>
    </location>
</feature>
<comment type="caution">
    <text evidence="10">The sequence shown here is derived from an EMBL/GenBank/DDBJ whole genome shotgun (WGS) entry which is preliminary data.</text>
</comment>
<evidence type="ECO:0000256" key="6">
    <source>
        <dbReference type="ARBA" id="ARBA00022989"/>
    </source>
</evidence>
<evidence type="ECO:0000256" key="9">
    <source>
        <dbReference type="NCBIfam" id="TIGR00751"/>
    </source>
</evidence>
<reference evidence="10 11" key="1">
    <citation type="journal article" date="2016" name="Nat. Biotechnol.">
        <title>Measurement of bacterial replication rates in microbial communities.</title>
        <authorList>
            <person name="Brown C.T."/>
            <person name="Olm M.R."/>
            <person name="Thomas B.C."/>
            <person name="Banfield J.F."/>
        </authorList>
    </citation>
    <scope>NUCLEOTIDE SEQUENCE [LARGE SCALE GENOMIC DNA]</scope>
    <source>
        <strain evidence="10">CAG:67_53_122</strain>
    </source>
</reference>
<dbReference type="Gene3D" id="1.10.357.140">
    <property type="entry name" value="UbiA prenyltransferase"/>
    <property type="match status" value="1"/>
</dbReference>
<comment type="similarity">
    <text evidence="8">Belongs to the MenA family. Type 1 subfamily.</text>
</comment>
<dbReference type="PIRSF" id="PIRSF005355">
    <property type="entry name" value="UBIAD1"/>
    <property type="match status" value="1"/>
</dbReference>
<dbReference type="InterPro" id="IPR026046">
    <property type="entry name" value="UBIAD1"/>
</dbReference>
<dbReference type="UniPathway" id="UPA00079">
    <property type="reaction ID" value="UER00168"/>
</dbReference>
<proteinExistence type="inferred from homology"/>
<evidence type="ECO:0000256" key="1">
    <source>
        <dbReference type="ARBA" id="ARBA00004141"/>
    </source>
</evidence>
<feature type="transmembrane region" description="Helical" evidence="8">
    <location>
        <begin position="118"/>
        <end position="137"/>
    </location>
</feature>
<dbReference type="RefSeq" id="WP_195272362.1">
    <property type="nucleotide sequence ID" value="NZ_CAJJWD010000021.1"/>
</dbReference>
<keyword evidence="4 8" id="KW-0808">Transferase</keyword>
<dbReference type="EC" id="2.5.1.74" evidence="8 9"/>
<keyword evidence="6 8" id="KW-1133">Transmembrane helix</keyword>
<dbReference type="GO" id="GO:0042371">
    <property type="term" value="P:vitamin K biosynthetic process"/>
    <property type="evidence" value="ECO:0007669"/>
    <property type="project" value="TreeGrafter"/>
</dbReference>
<feature type="transmembrane region" description="Helical" evidence="8">
    <location>
        <begin position="12"/>
        <end position="34"/>
    </location>
</feature>
<keyword evidence="5 8" id="KW-0812">Transmembrane</keyword>
<dbReference type="GO" id="GO:0046428">
    <property type="term" value="F:1,4-dihydroxy-2-naphthoate polyprenyltransferase activity"/>
    <property type="evidence" value="ECO:0007669"/>
    <property type="project" value="UniProtKB-UniRule"/>
</dbReference>
<dbReference type="GO" id="GO:0009234">
    <property type="term" value="P:menaquinone biosynthetic process"/>
    <property type="evidence" value="ECO:0007669"/>
    <property type="project" value="UniProtKB-UniRule"/>
</dbReference>
<dbReference type="AlphaFoldDB" id="A0A1Q6F5L7"/>
<keyword evidence="3 8" id="KW-1003">Cell membrane</keyword>
<feature type="transmembrane region" description="Helical" evidence="8">
    <location>
        <begin position="149"/>
        <end position="167"/>
    </location>
</feature>
<dbReference type="Proteomes" id="UP000187417">
    <property type="component" value="Unassembled WGS sequence"/>
</dbReference>
<dbReference type="CDD" id="cd13962">
    <property type="entry name" value="PT_UbiA_UBIAD1"/>
    <property type="match status" value="1"/>
</dbReference>
<keyword evidence="7 8" id="KW-0472">Membrane</keyword>
<dbReference type="EMBL" id="MNQH01000030">
    <property type="protein sequence ID" value="OKY94137.1"/>
    <property type="molecule type" value="Genomic_DNA"/>
</dbReference>
<evidence type="ECO:0000256" key="8">
    <source>
        <dbReference type="HAMAP-Rule" id="MF_01937"/>
    </source>
</evidence>
<gene>
    <name evidence="8" type="primary">menA</name>
    <name evidence="10" type="ORF">BHV66_06755</name>
</gene>
<evidence type="ECO:0000256" key="3">
    <source>
        <dbReference type="ARBA" id="ARBA00022475"/>
    </source>
</evidence>
<comment type="catalytic activity">
    <reaction evidence="8">
        <text>an all-trans-polyprenyl diphosphate + 1,4-dihydroxy-2-naphthoate + H(+) = a 2-demethylmenaquinol + CO2 + diphosphate</text>
        <dbReference type="Rhea" id="RHEA:26478"/>
        <dbReference type="Rhea" id="RHEA-COMP:9563"/>
        <dbReference type="Rhea" id="RHEA-COMP:9564"/>
        <dbReference type="ChEBI" id="CHEBI:11173"/>
        <dbReference type="ChEBI" id="CHEBI:15378"/>
        <dbReference type="ChEBI" id="CHEBI:16526"/>
        <dbReference type="ChEBI" id="CHEBI:33019"/>
        <dbReference type="ChEBI" id="CHEBI:55437"/>
        <dbReference type="ChEBI" id="CHEBI:58914"/>
        <dbReference type="EC" id="2.5.1.74"/>
    </reaction>
</comment>
<name>A0A1Q6F5L7_9BACT</name>
<evidence type="ECO:0000256" key="7">
    <source>
        <dbReference type="ARBA" id="ARBA00023136"/>
    </source>
</evidence>
<evidence type="ECO:0000256" key="2">
    <source>
        <dbReference type="ARBA" id="ARBA00022428"/>
    </source>
</evidence>
<evidence type="ECO:0000313" key="11">
    <source>
        <dbReference type="Proteomes" id="UP000187417"/>
    </source>
</evidence>
<dbReference type="PANTHER" id="PTHR13929">
    <property type="entry name" value="1,4-DIHYDROXY-2-NAPHTHOATE OCTAPRENYLTRANSFERASE"/>
    <property type="match status" value="1"/>
</dbReference>
<organism evidence="10 11">
    <name type="scientific">Alistipes putredinis</name>
    <dbReference type="NCBI Taxonomy" id="28117"/>
    <lineage>
        <taxon>Bacteria</taxon>
        <taxon>Pseudomonadati</taxon>
        <taxon>Bacteroidota</taxon>
        <taxon>Bacteroidia</taxon>
        <taxon>Bacteroidales</taxon>
        <taxon>Rikenellaceae</taxon>
        <taxon>Alistipes</taxon>
    </lineage>
</organism>
<dbReference type="STRING" id="28117.BHV66_06755"/>
<evidence type="ECO:0000256" key="4">
    <source>
        <dbReference type="ARBA" id="ARBA00022679"/>
    </source>
</evidence>
<dbReference type="PANTHER" id="PTHR13929:SF0">
    <property type="entry name" value="UBIA PRENYLTRANSFERASE DOMAIN-CONTAINING PROTEIN 1"/>
    <property type="match status" value="1"/>
</dbReference>
<feature type="transmembrane region" description="Helical" evidence="8">
    <location>
        <begin position="94"/>
        <end position="112"/>
    </location>
</feature>
<feature type="transmembrane region" description="Helical" evidence="8">
    <location>
        <begin position="40"/>
        <end position="60"/>
    </location>
</feature>
<comment type="pathway">
    <text evidence="8">Quinol/quinone metabolism; menaquinone biosynthesis; menaquinol from 1,4-dihydroxy-2-naphthoate: step 1/2.</text>
</comment>
<evidence type="ECO:0000256" key="5">
    <source>
        <dbReference type="ARBA" id="ARBA00022692"/>
    </source>
</evidence>
<dbReference type="InterPro" id="IPR000537">
    <property type="entry name" value="UbiA_prenyltransferase"/>
</dbReference>
<comment type="function">
    <text evidence="8">Conversion of 1,4-dihydroxy-2-naphthoate (DHNA) to demethylmenaquinone (DMK).</text>
</comment>
<feature type="transmembrane region" description="Helical" evidence="8">
    <location>
        <begin position="173"/>
        <end position="192"/>
    </location>
</feature>